<reference evidence="7 8" key="1">
    <citation type="submission" date="2019-07" db="EMBL/GenBank/DDBJ databases">
        <title>Genomics analysis of Aphanomyces spp. identifies a new class of oomycete effector associated with host adaptation.</title>
        <authorList>
            <person name="Gaulin E."/>
        </authorList>
    </citation>
    <scope>NUCLEOTIDE SEQUENCE [LARGE SCALE GENOMIC DNA]</scope>
    <source>
        <strain evidence="7 8">ATCC 201684</strain>
    </source>
</reference>
<evidence type="ECO:0000256" key="4">
    <source>
        <dbReference type="ARBA" id="ARBA00022860"/>
    </source>
</evidence>
<evidence type="ECO:0000256" key="6">
    <source>
        <dbReference type="SAM" id="MobiDB-lite"/>
    </source>
</evidence>
<gene>
    <name evidence="7" type="ORF">Ae201684_008837</name>
</gene>
<comment type="subcellular location">
    <subcellularLocation>
        <location evidence="1">Cytoplasm</location>
    </subcellularLocation>
</comment>
<comment type="caution">
    <text evidence="7">The sequence shown here is derived from an EMBL/GenBank/DDBJ whole genome shotgun (WGS) entry which is preliminary data.</text>
</comment>
<feature type="coiled-coil region" evidence="5">
    <location>
        <begin position="594"/>
        <end position="682"/>
    </location>
</feature>
<dbReference type="SUPFAM" id="SSF52540">
    <property type="entry name" value="P-loop containing nucleoside triphosphate hydrolases"/>
    <property type="match status" value="2"/>
</dbReference>
<dbReference type="Pfam" id="PF00612">
    <property type="entry name" value="IQ"/>
    <property type="match status" value="6"/>
</dbReference>
<feature type="compositionally biased region" description="Polar residues" evidence="6">
    <location>
        <begin position="1294"/>
        <end position="1312"/>
    </location>
</feature>
<feature type="region of interest" description="Disordered" evidence="6">
    <location>
        <begin position="1534"/>
        <end position="1560"/>
    </location>
</feature>
<dbReference type="EMBL" id="VJMJ01000112">
    <property type="protein sequence ID" value="KAF0734489.1"/>
    <property type="molecule type" value="Genomic_DNA"/>
</dbReference>
<dbReference type="Gene3D" id="1.20.5.190">
    <property type="match status" value="5"/>
</dbReference>
<keyword evidence="5" id="KW-0175">Coiled coil</keyword>
<feature type="compositionally biased region" description="Polar residues" evidence="6">
    <location>
        <begin position="506"/>
        <end position="515"/>
    </location>
</feature>
<dbReference type="Proteomes" id="UP000481153">
    <property type="component" value="Unassembled WGS sequence"/>
</dbReference>
<dbReference type="PROSITE" id="PS50096">
    <property type="entry name" value="IQ"/>
    <property type="match status" value="12"/>
</dbReference>
<evidence type="ECO:0000256" key="3">
    <source>
        <dbReference type="ARBA" id="ARBA00022737"/>
    </source>
</evidence>
<feature type="region of interest" description="Disordered" evidence="6">
    <location>
        <begin position="1325"/>
        <end position="1400"/>
    </location>
</feature>
<evidence type="ECO:0000313" key="7">
    <source>
        <dbReference type="EMBL" id="KAF0734489.1"/>
    </source>
</evidence>
<name>A0A6G0X3J0_9STRA</name>
<dbReference type="GO" id="GO:0051295">
    <property type="term" value="P:establishment of meiotic spindle localization"/>
    <property type="evidence" value="ECO:0007669"/>
    <property type="project" value="TreeGrafter"/>
</dbReference>
<organism evidence="7 8">
    <name type="scientific">Aphanomyces euteiches</name>
    <dbReference type="NCBI Taxonomy" id="100861"/>
    <lineage>
        <taxon>Eukaryota</taxon>
        <taxon>Sar</taxon>
        <taxon>Stramenopiles</taxon>
        <taxon>Oomycota</taxon>
        <taxon>Saprolegniomycetes</taxon>
        <taxon>Saprolegniales</taxon>
        <taxon>Verrucalvaceae</taxon>
        <taxon>Aphanomyces</taxon>
    </lineage>
</organism>
<sequence length="1591" mass="178903">MVPPPPGYSMTRRPSHLVPTAPSPGHGPKIPTVGNNPPSRHAKRRPSAIVSDITTLPQLDLPAQQRTETTTPPTNPGKATWITPRLADELKLSSDVGSAVRPNNVLSLEKSLELLDKILHEGAMPTSADMALQPKLIPVPVMTTVPKPPPTSPHRLAELERKHSANTVVMPQRVEDLYDTITILRQELEMERSQKRALESGTAGISAYNLEPSGDNYFAALGRNAELHIRAKKFESAANSMREDLVASKMEQKRTLDHVNAREEKLRNLIKKNKCLMVEYEVLKDQYVEEKVKSVEAFRTMQLDKKRHEAAKAEMDAANAELTKQNKELTAKVSEMTAAHATEVQNLQSSLRATQAERDKLVLCVAESRHRFKQWKEREAKAVLSAREEAKQALQLEHAIRVEKFNNEIQLLRDKVTQLEQSNQLLKREPHLSPLELTQRKQQLRNTITTQEADLIAMNMRIQELEAMLAFTKSQQEHQDAMLKTTQEAMASMLHDREVLALEQLSWNPPRTPATTLVDAAAPQNSVFPLKSPTSPPSEITPRAPSTAPSPRPQQPKRKGQHRKVVAPPSQPSAKMPTPPTAPSISIMDQNLTVSSWKQEVRGLTEQVEEYKAMIVSFSTEIEKLKTERKKVAAQKLTEAQRQHQAELEETKKQLEETKAIEKSLRDELENLRQNEANKAAQVIQIKTRGAVARYKLKAKLKATRMLQAQLRGFAARKRTDLRRPSVLSGRSDRRAQSEPIRSSDVMDVYVEFLDVPPCVKVEMWHLGQLFTKYVPFRSLPLYIKNGTKMMETKPDALRQGLANLAYFDAETNLLALTMLPPEDPVAAARTKAAEKIQARSRGYLVRSKLGASKRRQNEAATTIQSHMKGLVARTSYKRKSQAIVCIQAQAKGFVTRQAYLRQKSALEKIQSTAKGCLERRAYEHKRASIAKIQAQSKGYLARKSFEAKKDAAVKIQATAKGRLRRLTYLEQQAKSKAAKSIQARAKGYLTRKGLDEQHGSVIKIQSYFKGYVTRQNVRRQAESATKIQSARRTYIEKQAYKTKRQAVCKIQAGVKGFVDRQRVCIKPRRQRPHEVDETHANHRFRRNVEANLVEFRIHCLENPPCVKIEALHVGHVYSTFVRYHDINFFVGFGIQLYHENPETLAKTFEPLCSLVPDGGRYGYKIEIKRKWDMMDTVKKLSLSGETVEEKRAIALANELDNKAVVIAQFATTLADEICVPELEAFVETSPEQVNNTPCIATDGELCTNATDDAFRIKASEGEPFGEMETQTAGQFLTETTLPTETALALPTENTSSEITNSNEIYLDEGQQTSRLINAEDENERRDGDHFVNNFSEQNSEADGINSPESASTSGTANEKKDDQCGETAADGAPTKSSEDCIEHENNADDHSDSDETPSQPLEIPMWLVKLDMEDVPDFKTALCMVDEDIEHLSPCSTEAHMRYSITQGPESIDSVNDKPVIFGTCAHDLVSSISLEEEVRVLQSRATAEEFTQDIIREGLEHRVQLGQKRRKSTNLEELLLEVDEMLPTLPTEASSTVENISAPTRKNTSTTSMHHSSLRRTLHPCTQWNIYLPIKTYLSMIQNKAKTLE</sequence>
<feature type="compositionally biased region" description="Basic and acidic residues" evidence="6">
    <location>
        <begin position="1377"/>
        <end position="1391"/>
    </location>
</feature>
<accession>A0A6G0X3J0</accession>
<dbReference type="GO" id="GO:0000922">
    <property type="term" value="C:spindle pole"/>
    <property type="evidence" value="ECO:0007669"/>
    <property type="project" value="TreeGrafter"/>
</dbReference>
<dbReference type="VEuPathDB" id="FungiDB:AeMF1_000513"/>
<dbReference type="InterPro" id="IPR051185">
    <property type="entry name" value="ASPM"/>
</dbReference>
<feature type="region of interest" description="Disordered" evidence="6">
    <location>
        <begin position="1293"/>
        <end position="1312"/>
    </location>
</feature>
<keyword evidence="4" id="KW-0112">Calmodulin-binding</keyword>
<proteinExistence type="predicted"/>
<feature type="compositionally biased region" description="Polar residues" evidence="6">
    <location>
        <begin position="1333"/>
        <end position="1357"/>
    </location>
</feature>
<dbReference type="PANTHER" id="PTHR22706">
    <property type="entry name" value="ASSEMBLY FACTOR FOR SPINDLE MICROTUBULES"/>
    <property type="match status" value="1"/>
</dbReference>
<evidence type="ECO:0000313" key="8">
    <source>
        <dbReference type="Proteomes" id="UP000481153"/>
    </source>
</evidence>
<feature type="compositionally biased region" description="Polar residues" evidence="6">
    <location>
        <begin position="1534"/>
        <end position="1557"/>
    </location>
</feature>
<dbReference type="GO" id="GO:0000278">
    <property type="term" value="P:mitotic cell cycle"/>
    <property type="evidence" value="ECO:0007669"/>
    <property type="project" value="TreeGrafter"/>
</dbReference>
<feature type="compositionally biased region" description="Basic residues" evidence="6">
    <location>
        <begin position="555"/>
        <end position="565"/>
    </location>
</feature>
<feature type="region of interest" description="Disordered" evidence="6">
    <location>
        <begin position="506"/>
        <end position="585"/>
    </location>
</feature>
<protein>
    <submittedName>
        <fullName evidence="7">Uncharacterized protein</fullName>
    </submittedName>
</protein>
<dbReference type="SMART" id="SM00015">
    <property type="entry name" value="IQ"/>
    <property type="match status" value="11"/>
</dbReference>
<feature type="region of interest" description="Disordered" evidence="6">
    <location>
        <begin position="58"/>
        <end position="80"/>
    </location>
</feature>
<keyword evidence="3" id="KW-0677">Repeat</keyword>
<dbReference type="PANTHER" id="PTHR22706:SF1">
    <property type="entry name" value="ASSEMBLY FACTOR FOR SPINDLE MICROTUBULES"/>
    <property type="match status" value="1"/>
</dbReference>
<evidence type="ECO:0000256" key="5">
    <source>
        <dbReference type="SAM" id="Coils"/>
    </source>
</evidence>
<feature type="region of interest" description="Disordered" evidence="6">
    <location>
        <begin position="1"/>
        <end position="46"/>
    </location>
</feature>
<keyword evidence="8" id="KW-1185">Reference proteome</keyword>
<dbReference type="InterPro" id="IPR000048">
    <property type="entry name" value="IQ_motif_EF-hand-BS"/>
</dbReference>
<feature type="coiled-coil region" evidence="5">
    <location>
        <begin position="266"/>
        <end position="339"/>
    </location>
</feature>
<keyword evidence="2" id="KW-0963">Cytoplasm</keyword>
<feature type="coiled-coil region" evidence="5">
    <location>
        <begin position="402"/>
        <end position="429"/>
    </location>
</feature>
<dbReference type="GO" id="GO:0007051">
    <property type="term" value="P:spindle organization"/>
    <property type="evidence" value="ECO:0007669"/>
    <property type="project" value="TreeGrafter"/>
</dbReference>
<dbReference type="GO" id="GO:0005737">
    <property type="term" value="C:cytoplasm"/>
    <property type="evidence" value="ECO:0007669"/>
    <property type="project" value="UniProtKB-SubCell"/>
</dbReference>
<evidence type="ECO:0000256" key="2">
    <source>
        <dbReference type="ARBA" id="ARBA00022490"/>
    </source>
</evidence>
<dbReference type="InterPro" id="IPR027417">
    <property type="entry name" value="P-loop_NTPase"/>
</dbReference>
<dbReference type="GO" id="GO:0005516">
    <property type="term" value="F:calmodulin binding"/>
    <property type="evidence" value="ECO:0007669"/>
    <property type="project" value="UniProtKB-KW"/>
</dbReference>
<evidence type="ECO:0000256" key="1">
    <source>
        <dbReference type="ARBA" id="ARBA00004496"/>
    </source>
</evidence>